<dbReference type="AlphaFoldDB" id="A0A816G9R7"/>
<keyword evidence="3" id="KW-1185">Reference proteome</keyword>
<comment type="caution">
    <text evidence="1">The sequence shown here is derived from an EMBL/GenBank/DDBJ whole genome shotgun (WGS) entry which is preliminary data.</text>
</comment>
<feature type="non-terminal residue" evidence="1">
    <location>
        <position position="1"/>
    </location>
</feature>
<accession>A0A816G9R7</accession>
<dbReference type="Proteomes" id="UP000663829">
    <property type="component" value="Unassembled WGS sequence"/>
</dbReference>
<gene>
    <name evidence="1" type="ORF">GPM918_LOCUS46331</name>
    <name evidence="2" type="ORF">SRO942_LOCUS50291</name>
</gene>
<name>A0A816G9R7_9BILA</name>
<evidence type="ECO:0000313" key="2">
    <source>
        <dbReference type="EMBL" id="CAF4646737.1"/>
    </source>
</evidence>
<dbReference type="EMBL" id="CAJOBC010141323">
    <property type="protein sequence ID" value="CAF4646737.1"/>
    <property type="molecule type" value="Genomic_DNA"/>
</dbReference>
<protein>
    <submittedName>
        <fullName evidence="1">Uncharacterized protein</fullName>
    </submittedName>
</protein>
<evidence type="ECO:0000313" key="1">
    <source>
        <dbReference type="EMBL" id="CAF1671500.1"/>
    </source>
</evidence>
<proteinExistence type="predicted"/>
<organism evidence="1 3">
    <name type="scientific">Didymodactylos carnosus</name>
    <dbReference type="NCBI Taxonomy" id="1234261"/>
    <lineage>
        <taxon>Eukaryota</taxon>
        <taxon>Metazoa</taxon>
        <taxon>Spiralia</taxon>
        <taxon>Gnathifera</taxon>
        <taxon>Rotifera</taxon>
        <taxon>Eurotatoria</taxon>
        <taxon>Bdelloidea</taxon>
        <taxon>Philodinida</taxon>
        <taxon>Philodinidae</taxon>
        <taxon>Didymodactylos</taxon>
    </lineage>
</organism>
<evidence type="ECO:0000313" key="3">
    <source>
        <dbReference type="Proteomes" id="UP000663829"/>
    </source>
</evidence>
<reference evidence="1" key="1">
    <citation type="submission" date="2021-02" db="EMBL/GenBank/DDBJ databases">
        <authorList>
            <person name="Nowell W R."/>
        </authorList>
    </citation>
    <scope>NUCLEOTIDE SEQUENCE</scope>
</reference>
<dbReference type="EMBL" id="CAJNOQ010061166">
    <property type="protein sequence ID" value="CAF1671500.1"/>
    <property type="molecule type" value="Genomic_DNA"/>
</dbReference>
<sequence length="65" mass="7799">ETSYILDCVKIKYSVADAQYGTFYKNLLRPKLANFLVEERRREENARIRHELQRKSRRPAPSDEE</sequence>
<dbReference type="Proteomes" id="UP000681722">
    <property type="component" value="Unassembled WGS sequence"/>
</dbReference>